<name>A0ABV2RFF0_9CAUL</name>
<dbReference type="InterPro" id="IPR035437">
    <property type="entry name" value="SNase_OB-fold_sf"/>
</dbReference>
<comment type="caution">
    <text evidence="1">The sequence shown here is derived from an EMBL/GenBank/DDBJ whole genome shotgun (WGS) entry which is preliminary data.</text>
</comment>
<organism evidence="1 2">
    <name type="scientific">Brevundimonas faecalis</name>
    <dbReference type="NCBI Taxonomy" id="947378"/>
    <lineage>
        <taxon>Bacteria</taxon>
        <taxon>Pseudomonadati</taxon>
        <taxon>Pseudomonadota</taxon>
        <taxon>Alphaproteobacteria</taxon>
        <taxon>Caulobacterales</taxon>
        <taxon>Caulobacteraceae</taxon>
        <taxon>Brevundimonas</taxon>
    </lineage>
</organism>
<accession>A0ABV2RFF0</accession>
<evidence type="ECO:0000313" key="2">
    <source>
        <dbReference type="Proteomes" id="UP001549313"/>
    </source>
</evidence>
<protein>
    <submittedName>
        <fullName evidence="1">Endonuclease YncB(Thermonuclease family)</fullName>
    </submittedName>
</protein>
<dbReference type="Proteomes" id="UP001549313">
    <property type="component" value="Unassembled WGS sequence"/>
</dbReference>
<dbReference type="GO" id="GO:0004519">
    <property type="term" value="F:endonuclease activity"/>
    <property type="evidence" value="ECO:0007669"/>
    <property type="project" value="UniProtKB-KW"/>
</dbReference>
<proteinExistence type="predicted"/>
<dbReference type="SUPFAM" id="SSF50199">
    <property type="entry name" value="Staphylococcal nuclease"/>
    <property type="match status" value="1"/>
</dbReference>
<evidence type="ECO:0000313" key="1">
    <source>
        <dbReference type="EMBL" id="MET4685306.1"/>
    </source>
</evidence>
<reference evidence="1 2" key="1">
    <citation type="submission" date="2024-06" db="EMBL/GenBank/DDBJ databases">
        <title>Sorghum-associated microbial communities from plants grown in Nebraska, USA.</title>
        <authorList>
            <person name="Schachtman D."/>
        </authorList>
    </citation>
    <scope>NUCLEOTIDE SEQUENCE [LARGE SCALE GENOMIC DNA]</scope>
    <source>
        <strain evidence="1 2">2814</strain>
    </source>
</reference>
<keyword evidence="1" id="KW-0540">Nuclease</keyword>
<dbReference type="Gene3D" id="2.40.50.90">
    <property type="match status" value="1"/>
</dbReference>
<keyword evidence="2" id="KW-1185">Reference proteome</keyword>
<dbReference type="EMBL" id="JBEPTF010000006">
    <property type="protein sequence ID" value="MET4685306.1"/>
    <property type="molecule type" value="Genomic_DNA"/>
</dbReference>
<sequence length="152" mass="16549">MRFQTFAALLLLIVLTAGWLALDGREAPDRATASVRHPEAELSCDVAYVHDGDSLRCRDGTRVRLHAVAAREVNETCSPGHPCPAASGAEATRALKRLAEGRTLACAPVGRSYDRVTAVCWTPEGTEVNCAMIRSGTTEIWPRYDRQRPICA</sequence>
<gene>
    <name evidence="1" type="ORF">ABIE19_003257</name>
</gene>
<dbReference type="RefSeq" id="WP_354090272.1">
    <property type="nucleotide sequence ID" value="NZ_JBEPTF010000006.1"/>
</dbReference>
<keyword evidence="1" id="KW-0378">Hydrolase</keyword>
<keyword evidence="1" id="KW-0255">Endonuclease</keyword>